<protein>
    <submittedName>
        <fullName evidence="1">Uncharacterized protein</fullName>
    </submittedName>
</protein>
<gene>
    <name evidence="1" type="ORF">B0H16DRAFT_1599220</name>
</gene>
<comment type="caution">
    <text evidence="1">The sequence shown here is derived from an EMBL/GenBank/DDBJ whole genome shotgun (WGS) entry which is preliminary data.</text>
</comment>
<reference evidence="1" key="1">
    <citation type="submission" date="2023-03" db="EMBL/GenBank/DDBJ databases">
        <title>Massive genome expansion in bonnet fungi (Mycena s.s.) driven by repeated elements and novel gene families across ecological guilds.</title>
        <authorList>
            <consortium name="Lawrence Berkeley National Laboratory"/>
            <person name="Harder C.B."/>
            <person name="Miyauchi S."/>
            <person name="Viragh M."/>
            <person name="Kuo A."/>
            <person name="Thoen E."/>
            <person name="Andreopoulos B."/>
            <person name="Lu D."/>
            <person name="Skrede I."/>
            <person name="Drula E."/>
            <person name="Henrissat B."/>
            <person name="Morin E."/>
            <person name="Kohler A."/>
            <person name="Barry K."/>
            <person name="LaButti K."/>
            <person name="Morin E."/>
            <person name="Salamov A."/>
            <person name="Lipzen A."/>
            <person name="Mereny Z."/>
            <person name="Hegedus B."/>
            <person name="Baldrian P."/>
            <person name="Stursova M."/>
            <person name="Weitz H."/>
            <person name="Taylor A."/>
            <person name="Grigoriev I.V."/>
            <person name="Nagy L.G."/>
            <person name="Martin F."/>
            <person name="Kauserud H."/>
        </authorList>
    </citation>
    <scope>NUCLEOTIDE SEQUENCE</scope>
    <source>
        <strain evidence="1">CBHHK182m</strain>
    </source>
</reference>
<sequence length="83" mass="9923">MRSGIWRTRRRWRNSWTSIRGCFIWWIVRGSARVVSGFSSIPFIFTPRFPLHSTHHPLFRCLPYIHPFTAFISFPPLHTPALR</sequence>
<dbReference type="EMBL" id="JARKIB010000213">
    <property type="protein sequence ID" value="KAJ7723168.1"/>
    <property type="molecule type" value="Genomic_DNA"/>
</dbReference>
<name>A0AAD7MMN6_9AGAR</name>
<evidence type="ECO:0000313" key="1">
    <source>
        <dbReference type="EMBL" id="KAJ7723168.1"/>
    </source>
</evidence>
<evidence type="ECO:0000313" key="2">
    <source>
        <dbReference type="Proteomes" id="UP001215598"/>
    </source>
</evidence>
<dbReference type="Proteomes" id="UP001215598">
    <property type="component" value="Unassembled WGS sequence"/>
</dbReference>
<proteinExistence type="predicted"/>
<keyword evidence="2" id="KW-1185">Reference proteome</keyword>
<dbReference type="AlphaFoldDB" id="A0AAD7MMN6"/>
<organism evidence="1 2">
    <name type="scientific">Mycena metata</name>
    <dbReference type="NCBI Taxonomy" id="1033252"/>
    <lineage>
        <taxon>Eukaryota</taxon>
        <taxon>Fungi</taxon>
        <taxon>Dikarya</taxon>
        <taxon>Basidiomycota</taxon>
        <taxon>Agaricomycotina</taxon>
        <taxon>Agaricomycetes</taxon>
        <taxon>Agaricomycetidae</taxon>
        <taxon>Agaricales</taxon>
        <taxon>Marasmiineae</taxon>
        <taxon>Mycenaceae</taxon>
        <taxon>Mycena</taxon>
    </lineage>
</organism>
<accession>A0AAD7MMN6</accession>